<proteinExistence type="predicted"/>
<dbReference type="Proteomes" id="UP001500886">
    <property type="component" value="Unassembled WGS sequence"/>
</dbReference>
<gene>
    <name evidence="2" type="ORF">GCM10010315_47260</name>
</gene>
<comment type="caution">
    <text evidence="2">The sequence shown here is derived from an EMBL/GenBank/DDBJ whole genome shotgun (WGS) entry which is preliminary data.</text>
</comment>
<evidence type="ECO:0000313" key="3">
    <source>
        <dbReference type="Proteomes" id="UP001500886"/>
    </source>
</evidence>
<keyword evidence="3" id="KW-1185">Reference proteome</keyword>
<dbReference type="EMBL" id="BAAASL010000019">
    <property type="protein sequence ID" value="GAA2722311.1"/>
    <property type="molecule type" value="Genomic_DNA"/>
</dbReference>
<protein>
    <submittedName>
        <fullName evidence="2">Uncharacterized protein</fullName>
    </submittedName>
</protein>
<name>A0ABN3U0U4_9ACTN</name>
<sequence>MENPPIFQALAERWREAGRLVPGDHDPDWARLTGEPPVFDPWRRHPRPQG</sequence>
<evidence type="ECO:0000313" key="2">
    <source>
        <dbReference type="EMBL" id="GAA2722311.1"/>
    </source>
</evidence>
<feature type="region of interest" description="Disordered" evidence="1">
    <location>
        <begin position="21"/>
        <end position="50"/>
    </location>
</feature>
<reference evidence="2 3" key="1">
    <citation type="journal article" date="2019" name="Int. J. Syst. Evol. Microbiol.">
        <title>The Global Catalogue of Microorganisms (GCM) 10K type strain sequencing project: providing services to taxonomists for standard genome sequencing and annotation.</title>
        <authorList>
            <consortium name="The Broad Institute Genomics Platform"/>
            <consortium name="The Broad Institute Genome Sequencing Center for Infectious Disease"/>
            <person name="Wu L."/>
            <person name="Ma J."/>
        </authorList>
    </citation>
    <scope>NUCLEOTIDE SEQUENCE [LARGE SCALE GENOMIC DNA]</scope>
    <source>
        <strain evidence="2 3">JCM 4542</strain>
    </source>
</reference>
<organism evidence="2 3">
    <name type="scientific">Streptomyces luteosporeus</name>
    <dbReference type="NCBI Taxonomy" id="173856"/>
    <lineage>
        <taxon>Bacteria</taxon>
        <taxon>Bacillati</taxon>
        <taxon>Actinomycetota</taxon>
        <taxon>Actinomycetes</taxon>
        <taxon>Kitasatosporales</taxon>
        <taxon>Streptomycetaceae</taxon>
        <taxon>Streptomyces</taxon>
    </lineage>
</organism>
<evidence type="ECO:0000256" key="1">
    <source>
        <dbReference type="SAM" id="MobiDB-lite"/>
    </source>
</evidence>
<accession>A0ABN3U0U4</accession>